<dbReference type="GO" id="GO:0000287">
    <property type="term" value="F:magnesium ion binding"/>
    <property type="evidence" value="ECO:0007669"/>
    <property type="project" value="TreeGrafter"/>
</dbReference>
<dbReference type="CDD" id="cd07516">
    <property type="entry name" value="HAD_Pase"/>
    <property type="match status" value="1"/>
</dbReference>
<organism evidence="1 2">
    <name type="scientific">Paenibacillus piri</name>
    <dbReference type="NCBI Taxonomy" id="2547395"/>
    <lineage>
        <taxon>Bacteria</taxon>
        <taxon>Bacillati</taxon>
        <taxon>Bacillota</taxon>
        <taxon>Bacilli</taxon>
        <taxon>Bacillales</taxon>
        <taxon>Paenibacillaceae</taxon>
        <taxon>Paenibacillus</taxon>
    </lineage>
</organism>
<dbReference type="Gene3D" id="3.40.50.1000">
    <property type="entry name" value="HAD superfamily/HAD-like"/>
    <property type="match status" value="1"/>
</dbReference>
<dbReference type="Pfam" id="PF08282">
    <property type="entry name" value="Hydrolase_3"/>
    <property type="match status" value="1"/>
</dbReference>
<dbReference type="InterPro" id="IPR006379">
    <property type="entry name" value="HAD-SF_hydro_IIB"/>
</dbReference>
<dbReference type="InterPro" id="IPR000150">
    <property type="entry name" value="Cof"/>
</dbReference>
<dbReference type="SFLD" id="SFLDG01140">
    <property type="entry name" value="C2.B:_Phosphomannomutase_and_P"/>
    <property type="match status" value="1"/>
</dbReference>
<dbReference type="RefSeq" id="WP_133231091.1">
    <property type="nucleotide sequence ID" value="NZ_SMRT01000009.1"/>
</dbReference>
<dbReference type="PANTHER" id="PTHR10000:SF8">
    <property type="entry name" value="HAD SUPERFAMILY HYDROLASE-LIKE, TYPE 3"/>
    <property type="match status" value="1"/>
</dbReference>
<gene>
    <name evidence="1" type="ORF">E1757_19350</name>
</gene>
<evidence type="ECO:0000313" key="1">
    <source>
        <dbReference type="EMBL" id="TDF95880.1"/>
    </source>
</evidence>
<accession>A0A4R5KMU5</accession>
<reference evidence="1 2" key="1">
    <citation type="submission" date="2019-03" db="EMBL/GenBank/DDBJ databases">
        <title>This is whole genome sequence of Paenibacillus sp MS74 strain.</title>
        <authorList>
            <person name="Trinh H.N."/>
        </authorList>
    </citation>
    <scope>NUCLEOTIDE SEQUENCE [LARGE SCALE GENOMIC DNA]</scope>
    <source>
        <strain evidence="1 2">MS74</strain>
    </source>
</reference>
<dbReference type="Proteomes" id="UP000295636">
    <property type="component" value="Unassembled WGS sequence"/>
</dbReference>
<dbReference type="Gene3D" id="3.30.1240.10">
    <property type="match status" value="1"/>
</dbReference>
<dbReference type="GO" id="GO:0005829">
    <property type="term" value="C:cytosol"/>
    <property type="evidence" value="ECO:0007669"/>
    <property type="project" value="TreeGrafter"/>
</dbReference>
<dbReference type="OrthoDB" id="9790031at2"/>
<name>A0A4R5KMU5_9BACL</name>
<dbReference type="SUPFAM" id="SSF56784">
    <property type="entry name" value="HAD-like"/>
    <property type="match status" value="1"/>
</dbReference>
<evidence type="ECO:0000313" key="2">
    <source>
        <dbReference type="Proteomes" id="UP000295636"/>
    </source>
</evidence>
<dbReference type="EMBL" id="SMRT01000009">
    <property type="protein sequence ID" value="TDF95880.1"/>
    <property type="molecule type" value="Genomic_DNA"/>
</dbReference>
<dbReference type="PANTHER" id="PTHR10000">
    <property type="entry name" value="PHOSPHOSERINE PHOSPHATASE"/>
    <property type="match status" value="1"/>
</dbReference>
<protein>
    <submittedName>
        <fullName evidence="1">HAD family hydrolase</fullName>
    </submittedName>
</protein>
<comment type="caution">
    <text evidence="1">The sequence shown here is derived from an EMBL/GenBank/DDBJ whole genome shotgun (WGS) entry which is preliminary data.</text>
</comment>
<keyword evidence="1" id="KW-0378">Hydrolase</keyword>
<proteinExistence type="predicted"/>
<dbReference type="GO" id="GO:0016791">
    <property type="term" value="F:phosphatase activity"/>
    <property type="evidence" value="ECO:0007669"/>
    <property type="project" value="UniProtKB-ARBA"/>
</dbReference>
<dbReference type="SFLD" id="SFLDS00003">
    <property type="entry name" value="Haloacid_Dehalogenase"/>
    <property type="match status" value="1"/>
</dbReference>
<dbReference type="NCBIfam" id="TIGR01484">
    <property type="entry name" value="HAD-SF-IIB"/>
    <property type="match status" value="1"/>
</dbReference>
<keyword evidence="2" id="KW-1185">Reference proteome</keyword>
<dbReference type="NCBIfam" id="TIGR00099">
    <property type="entry name" value="Cof-subfamily"/>
    <property type="match status" value="1"/>
</dbReference>
<dbReference type="InterPro" id="IPR023214">
    <property type="entry name" value="HAD_sf"/>
</dbReference>
<sequence>MANFSMLALDVDGTLLNDQHEITALTRQALLQVHSAGVKIVLCTGRGPGNAVPILEQLGLEGVLITHNGAATVQTPGNVLLHECGFSVIEVAALIRYCREKRVHFDVSTTFGMYVNNRLGLAEAEMYKKFMLEPEHVDDLSLLDGKLVKYTLFGTPGQLDEVEREMPHIGLPDSLQYIRSGDFFIDVMSMEASKGKALEQLAVRWNMHPERIMAMGNYYNDLEMIQYAGLGIAMDNSPDAVKAAADAVTGSNNEDGVYTALVRFGLI</sequence>
<dbReference type="InterPro" id="IPR036412">
    <property type="entry name" value="HAD-like_sf"/>
</dbReference>
<dbReference type="AlphaFoldDB" id="A0A4R5KMU5"/>